<evidence type="ECO:0000256" key="1">
    <source>
        <dbReference type="SAM" id="MobiDB-lite"/>
    </source>
</evidence>
<sequence length="288" mass="31384">MSLFPSYRNLNTPIFISAGSYHHMELDVKLSNANANSNGLYYENSPSHSNDGFNRVHSYHTYNSRSALNSPVTSSFSSSSYQPSPRALRCSSSTLALESSSGSPVQEPYGPNPGFGVEKFAAKYDGSEGVNIAPYPLTSTSPVMEEMPVEQHQQDRSHLSRASHPNLTIRLPPPLYVHSYSQLYSPPLSTPPLLTPSTSSEVGSGAGGRGAEYFSVQQHSMHPLTHTHRSSSLPTTPFESDSNLDGCHRSQSQRQNAHLGRGPYLSSVTWVMPAQRPAVPGNGEEYWG</sequence>
<reference evidence="2" key="1">
    <citation type="journal article" date="2019" name="Environ. Microbiol.">
        <title>Fungal ecological strategies reflected in gene transcription - a case study of two litter decomposers.</title>
        <authorList>
            <person name="Barbi F."/>
            <person name="Kohler A."/>
            <person name="Barry K."/>
            <person name="Baskaran P."/>
            <person name="Daum C."/>
            <person name="Fauchery L."/>
            <person name="Ihrmark K."/>
            <person name="Kuo A."/>
            <person name="LaButti K."/>
            <person name="Lipzen A."/>
            <person name="Morin E."/>
            <person name="Grigoriev I.V."/>
            <person name="Henrissat B."/>
            <person name="Lindahl B."/>
            <person name="Martin F."/>
        </authorList>
    </citation>
    <scope>NUCLEOTIDE SEQUENCE</scope>
    <source>
        <strain evidence="2">JB14</strain>
    </source>
</reference>
<feature type="compositionally biased region" description="Polar residues" evidence="1">
    <location>
        <begin position="230"/>
        <end position="256"/>
    </location>
</feature>
<evidence type="ECO:0000313" key="2">
    <source>
        <dbReference type="EMBL" id="KAE9404152.1"/>
    </source>
</evidence>
<feature type="region of interest" description="Disordered" evidence="1">
    <location>
        <begin position="222"/>
        <end position="260"/>
    </location>
</feature>
<gene>
    <name evidence="2" type="ORF">BT96DRAFT_440596</name>
</gene>
<organism evidence="2 3">
    <name type="scientific">Gymnopus androsaceus JB14</name>
    <dbReference type="NCBI Taxonomy" id="1447944"/>
    <lineage>
        <taxon>Eukaryota</taxon>
        <taxon>Fungi</taxon>
        <taxon>Dikarya</taxon>
        <taxon>Basidiomycota</taxon>
        <taxon>Agaricomycotina</taxon>
        <taxon>Agaricomycetes</taxon>
        <taxon>Agaricomycetidae</taxon>
        <taxon>Agaricales</taxon>
        <taxon>Marasmiineae</taxon>
        <taxon>Omphalotaceae</taxon>
        <taxon>Gymnopus</taxon>
    </lineage>
</organism>
<dbReference type="Proteomes" id="UP000799118">
    <property type="component" value="Unassembled WGS sequence"/>
</dbReference>
<keyword evidence="3" id="KW-1185">Reference proteome</keyword>
<evidence type="ECO:0000313" key="3">
    <source>
        <dbReference type="Proteomes" id="UP000799118"/>
    </source>
</evidence>
<proteinExistence type="predicted"/>
<name>A0A6A4HXS2_9AGAR</name>
<feature type="region of interest" description="Disordered" evidence="1">
    <location>
        <begin position="92"/>
        <end position="111"/>
    </location>
</feature>
<feature type="region of interest" description="Disordered" evidence="1">
    <location>
        <begin position="191"/>
        <end position="210"/>
    </location>
</feature>
<dbReference type="EMBL" id="ML769419">
    <property type="protein sequence ID" value="KAE9404152.1"/>
    <property type="molecule type" value="Genomic_DNA"/>
</dbReference>
<feature type="compositionally biased region" description="Low complexity" evidence="1">
    <location>
        <begin position="92"/>
        <end position="103"/>
    </location>
</feature>
<protein>
    <submittedName>
        <fullName evidence="2">Uncharacterized protein</fullName>
    </submittedName>
</protein>
<dbReference type="AlphaFoldDB" id="A0A6A4HXS2"/>
<accession>A0A6A4HXS2</accession>